<dbReference type="Proteomes" id="UP000028006">
    <property type="component" value="Unassembled WGS sequence"/>
</dbReference>
<dbReference type="Pfam" id="PF00535">
    <property type="entry name" value="Glycos_transf_2"/>
    <property type="match status" value="1"/>
</dbReference>
<keyword evidence="1" id="KW-1133">Transmembrane helix</keyword>
<keyword evidence="1" id="KW-0472">Membrane</keyword>
<reference evidence="3 4" key="1">
    <citation type="submission" date="2014-06" db="EMBL/GenBank/DDBJ databases">
        <title>Whole Genome Sequences of Three Symbiotic Endozoicomonas Bacteria.</title>
        <authorList>
            <person name="Neave M.J."/>
            <person name="Apprill A."/>
            <person name="Voolstra C.R."/>
        </authorList>
    </citation>
    <scope>NUCLEOTIDE SEQUENCE [LARGE SCALE GENOMIC DNA]</scope>
    <source>
        <strain evidence="3 4">LMG 24815</strain>
    </source>
</reference>
<comment type="caution">
    <text evidence="3">The sequence shown here is derived from an EMBL/GenBank/DDBJ whole genome shotgun (WGS) entry which is preliminary data.</text>
</comment>
<dbReference type="AlphaFoldDB" id="A0A081N5L7"/>
<dbReference type="GO" id="GO:0005886">
    <property type="term" value="C:plasma membrane"/>
    <property type="evidence" value="ECO:0007669"/>
    <property type="project" value="TreeGrafter"/>
</dbReference>
<protein>
    <submittedName>
        <fullName evidence="3">Glycosyl transferase family 2</fullName>
    </submittedName>
</protein>
<evidence type="ECO:0000256" key="1">
    <source>
        <dbReference type="SAM" id="Phobius"/>
    </source>
</evidence>
<dbReference type="RefSeq" id="WP_034877548.1">
    <property type="nucleotide sequence ID" value="NZ_JOKG01000003.1"/>
</dbReference>
<dbReference type="GO" id="GO:0016740">
    <property type="term" value="F:transferase activity"/>
    <property type="evidence" value="ECO:0007669"/>
    <property type="project" value="UniProtKB-KW"/>
</dbReference>
<dbReference type="PANTHER" id="PTHR48090">
    <property type="entry name" value="UNDECAPRENYL-PHOSPHATE 4-DEOXY-4-FORMAMIDO-L-ARABINOSE TRANSFERASE-RELATED"/>
    <property type="match status" value="1"/>
</dbReference>
<dbReference type="InterPro" id="IPR050256">
    <property type="entry name" value="Glycosyltransferase_2"/>
</dbReference>
<proteinExistence type="predicted"/>
<dbReference type="InterPro" id="IPR029044">
    <property type="entry name" value="Nucleotide-diphossugar_trans"/>
</dbReference>
<feature type="domain" description="Glycosyltransferase 2-like" evidence="2">
    <location>
        <begin position="10"/>
        <end position="171"/>
    </location>
</feature>
<feature type="transmembrane region" description="Helical" evidence="1">
    <location>
        <begin position="266"/>
        <end position="287"/>
    </location>
</feature>
<evidence type="ECO:0000313" key="4">
    <source>
        <dbReference type="Proteomes" id="UP000028006"/>
    </source>
</evidence>
<evidence type="ECO:0000313" key="3">
    <source>
        <dbReference type="EMBL" id="KEQ13740.1"/>
    </source>
</evidence>
<dbReference type="PANTHER" id="PTHR48090:SF8">
    <property type="entry name" value="GLYCOSYLTRANSFERASE CSBB-RELATED"/>
    <property type="match status" value="1"/>
</dbReference>
<dbReference type="Gene3D" id="3.90.550.10">
    <property type="entry name" value="Spore Coat Polysaccharide Biosynthesis Protein SpsA, Chain A"/>
    <property type="match status" value="1"/>
</dbReference>
<dbReference type="SUPFAM" id="SSF53448">
    <property type="entry name" value="Nucleotide-diphospho-sugar transferases"/>
    <property type="match status" value="1"/>
</dbReference>
<name>A0A081N5L7_9GAMM</name>
<dbReference type="CDD" id="cd04187">
    <property type="entry name" value="DPM1_like_bac"/>
    <property type="match status" value="1"/>
</dbReference>
<organism evidence="3 4">
    <name type="scientific">Endozoicomonas montiporae</name>
    <dbReference type="NCBI Taxonomy" id="1027273"/>
    <lineage>
        <taxon>Bacteria</taxon>
        <taxon>Pseudomonadati</taxon>
        <taxon>Pseudomonadota</taxon>
        <taxon>Gammaproteobacteria</taxon>
        <taxon>Oceanospirillales</taxon>
        <taxon>Endozoicomonadaceae</taxon>
        <taxon>Endozoicomonas</taxon>
    </lineage>
</organism>
<sequence>MTDNTSFSLSCVVPVYNEGPVIAQFLEALQERLQGITPDYEIIVVDDGSQDNTVQLVEGYCDGQHIKLLELSRNFGKETALTAGIDATDSDAVILIDADFQHPLDMISVFVDYWRQGYQMVYGIRQDRDNESYLKKKGAQLFYQIMHYSTGINVPAHAGDFRLMDRKVIEALKSMPERNRFMKGIYAWVGYKTIGLPFQVQDRMAGESGWGFAKLTSLALSGITAFTTLPLRIVGGLGLLISIISVFYAFFIIFRTLFLGTPLPGWPTVIVAITFIGGIQLLSLWVLGEYIAGIFNEVKQRPKYLIQRQIGFNKKQ</sequence>
<dbReference type="eggNOG" id="COG1215">
    <property type="taxonomic scope" value="Bacteria"/>
</dbReference>
<gene>
    <name evidence="3" type="ORF">GZ77_15720</name>
</gene>
<keyword evidence="4" id="KW-1185">Reference proteome</keyword>
<dbReference type="EMBL" id="JOKG01000003">
    <property type="protein sequence ID" value="KEQ13740.1"/>
    <property type="molecule type" value="Genomic_DNA"/>
</dbReference>
<dbReference type="InterPro" id="IPR001173">
    <property type="entry name" value="Glyco_trans_2-like"/>
</dbReference>
<evidence type="ECO:0000259" key="2">
    <source>
        <dbReference type="Pfam" id="PF00535"/>
    </source>
</evidence>
<keyword evidence="3" id="KW-0808">Transferase</keyword>
<feature type="transmembrane region" description="Helical" evidence="1">
    <location>
        <begin position="233"/>
        <end position="254"/>
    </location>
</feature>
<accession>A0A081N5L7</accession>
<keyword evidence="1" id="KW-0812">Transmembrane</keyword>